<dbReference type="EMBL" id="MU155270">
    <property type="protein sequence ID" value="KAF9477151.1"/>
    <property type="molecule type" value="Genomic_DNA"/>
</dbReference>
<feature type="transmembrane region" description="Helical" evidence="1">
    <location>
        <begin position="44"/>
        <end position="65"/>
    </location>
</feature>
<dbReference type="Proteomes" id="UP000807469">
    <property type="component" value="Unassembled WGS sequence"/>
</dbReference>
<protein>
    <submittedName>
        <fullName evidence="2">Uncharacterized protein</fullName>
    </submittedName>
</protein>
<feature type="transmembrane region" description="Helical" evidence="1">
    <location>
        <begin position="158"/>
        <end position="181"/>
    </location>
</feature>
<keyword evidence="1" id="KW-0472">Membrane</keyword>
<dbReference type="OrthoDB" id="2796825at2759"/>
<feature type="transmembrane region" description="Helical" evidence="1">
    <location>
        <begin position="12"/>
        <end position="37"/>
    </location>
</feature>
<sequence>MANPFVTSKLLFAGSAIALTFYGVYFTLSVICIRYLLLQRGRNLVVLIYTIVSVLASTIFVASSAKFVEVLLIESAVNPIGTAILVPRLDLLQQVVYSVKIWLADSLLIYRLWIVWSGINAIIILPSTLFIGTLASGIAGVAMFWQTTKKNQVVDLGIAFHSCSVAMNIIATALIAGKLLYQRKLIKELGGEHSMEYLSASAIFAESGALYSITGIIYIPLYATNSPLIYVFAPLLEAASGIAPTLIVLRIALGVAVSRRTNSEITALQAKSRKNRRSTELSAIAFASEDEDKKAISLQNTTYVGRESMVESIHSRHHDGQDSGDV</sequence>
<dbReference type="AlphaFoldDB" id="A0A9P5Z0C7"/>
<proteinExistence type="predicted"/>
<feature type="transmembrane region" description="Helical" evidence="1">
    <location>
        <begin position="229"/>
        <end position="253"/>
    </location>
</feature>
<evidence type="ECO:0000313" key="3">
    <source>
        <dbReference type="Proteomes" id="UP000807469"/>
    </source>
</evidence>
<evidence type="ECO:0000313" key="2">
    <source>
        <dbReference type="EMBL" id="KAF9477151.1"/>
    </source>
</evidence>
<keyword evidence="3" id="KW-1185">Reference proteome</keyword>
<evidence type="ECO:0000256" key="1">
    <source>
        <dbReference type="SAM" id="Phobius"/>
    </source>
</evidence>
<keyword evidence="1" id="KW-0812">Transmembrane</keyword>
<feature type="transmembrane region" description="Helical" evidence="1">
    <location>
        <begin position="202"/>
        <end position="223"/>
    </location>
</feature>
<name>A0A9P5Z0C7_9AGAR</name>
<gene>
    <name evidence="2" type="ORF">BDN70DRAFT_881503</name>
</gene>
<organism evidence="2 3">
    <name type="scientific">Pholiota conissans</name>
    <dbReference type="NCBI Taxonomy" id="109636"/>
    <lineage>
        <taxon>Eukaryota</taxon>
        <taxon>Fungi</taxon>
        <taxon>Dikarya</taxon>
        <taxon>Basidiomycota</taxon>
        <taxon>Agaricomycotina</taxon>
        <taxon>Agaricomycetes</taxon>
        <taxon>Agaricomycetidae</taxon>
        <taxon>Agaricales</taxon>
        <taxon>Agaricineae</taxon>
        <taxon>Strophariaceae</taxon>
        <taxon>Pholiota</taxon>
    </lineage>
</organism>
<accession>A0A9P5Z0C7</accession>
<keyword evidence="1" id="KW-1133">Transmembrane helix</keyword>
<reference evidence="2" key="1">
    <citation type="submission" date="2020-11" db="EMBL/GenBank/DDBJ databases">
        <authorList>
            <consortium name="DOE Joint Genome Institute"/>
            <person name="Ahrendt S."/>
            <person name="Riley R."/>
            <person name="Andreopoulos W."/>
            <person name="Labutti K."/>
            <person name="Pangilinan J."/>
            <person name="Ruiz-Duenas F.J."/>
            <person name="Barrasa J.M."/>
            <person name="Sanchez-Garcia M."/>
            <person name="Camarero S."/>
            <person name="Miyauchi S."/>
            <person name="Serrano A."/>
            <person name="Linde D."/>
            <person name="Babiker R."/>
            <person name="Drula E."/>
            <person name="Ayuso-Fernandez I."/>
            <person name="Pacheco R."/>
            <person name="Padilla G."/>
            <person name="Ferreira P."/>
            <person name="Barriuso J."/>
            <person name="Kellner H."/>
            <person name="Castanera R."/>
            <person name="Alfaro M."/>
            <person name="Ramirez L."/>
            <person name="Pisabarro A.G."/>
            <person name="Kuo A."/>
            <person name="Tritt A."/>
            <person name="Lipzen A."/>
            <person name="He G."/>
            <person name="Yan M."/>
            <person name="Ng V."/>
            <person name="Cullen D."/>
            <person name="Martin F."/>
            <person name="Rosso M.-N."/>
            <person name="Henrissat B."/>
            <person name="Hibbett D."/>
            <person name="Martinez A.T."/>
            <person name="Grigoriev I.V."/>
        </authorList>
    </citation>
    <scope>NUCLEOTIDE SEQUENCE</scope>
    <source>
        <strain evidence="2">CIRM-BRFM 674</strain>
    </source>
</reference>
<comment type="caution">
    <text evidence="2">The sequence shown here is derived from an EMBL/GenBank/DDBJ whole genome shotgun (WGS) entry which is preliminary data.</text>
</comment>
<feature type="transmembrane region" description="Helical" evidence="1">
    <location>
        <begin position="95"/>
        <end position="114"/>
    </location>
</feature>
<feature type="transmembrane region" description="Helical" evidence="1">
    <location>
        <begin position="121"/>
        <end position="146"/>
    </location>
</feature>